<organism evidence="2 3">
    <name type="scientific">Pedobacter xixiisoli</name>
    <dbReference type="NCBI Taxonomy" id="1476464"/>
    <lineage>
        <taxon>Bacteria</taxon>
        <taxon>Pseudomonadati</taxon>
        <taxon>Bacteroidota</taxon>
        <taxon>Sphingobacteriia</taxon>
        <taxon>Sphingobacteriales</taxon>
        <taxon>Sphingobacteriaceae</taxon>
        <taxon>Pedobacter</taxon>
    </lineage>
</organism>
<keyword evidence="1" id="KW-0472">Membrane</keyword>
<dbReference type="RefSeq" id="WP_097130091.1">
    <property type="nucleotide sequence ID" value="NZ_OCMT01000002.1"/>
</dbReference>
<keyword evidence="3" id="KW-1185">Reference proteome</keyword>
<evidence type="ECO:0000256" key="1">
    <source>
        <dbReference type="SAM" id="Phobius"/>
    </source>
</evidence>
<evidence type="ECO:0000313" key="2">
    <source>
        <dbReference type="EMBL" id="SOD13894.1"/>
    </source>
</evidence>
<feature type="transmembrane region" description="Helical" evidence="1">
    <location>
        <begin position="12"/>
        <end position="31"/>
    </location>
</feature>
<gene>
    <name evidence="2" type="ORF">SAMN06297358_1296</name>
</gene>
<keyword evidence="1" id="KW-1133">Transmembrane helix</keyword>
<sequence>MLFQNFSWQDFLLVAVLLSVLWYGLVWLFFFRKKPVVVGDANRYDEEERSALVEEELLGKPVLAEGEKVVSSNDFGFSEPDQVEQLGVVADVQEQIKVSCRELESNLAKKEEFLSVLAGVLASYPVSLAARLPLEDFIREQLPFFISEEELDGLWL</sequence>
<reference evidence="3" key="1">
    <citation type="submission" date="2017-09" db="EMBL/GenBank/DDBJ databases">
        <authorList>
            <person name="Varghese N."/>
            <person name="Submissions S."/>
        </authorList>
    </citation>
    <scope>NUCLEOTIDE SEQUENCE [LARGE SCALE GENOMIC DNA]</scope>
    <source>
        <strain evidence="3">CGMCC 1.12803</strain>
    </source>
</reference>
<protein>
    <submittedName>
        <fullName evidence="2">Uncharacterized protein</fullName>
    </submittedName>
</protein>
<keyword evidence="1" id="KW-0812">Transmembrane</keyword>
<dbReference type="AlphaFoldDB" id="A0A285ZW71"/>
<dbReference type="OrthoDB" id="792964at2"/>
<name>A0A285ZW71_9SPHI</name>
<proteinExistence type="predicted"/>
<accession>A0A285ZW71</accession>
<dbReference type="Proteomes" id="UP000219281">
    <property type="component" value="Unassembled WGS sequence"/>
</dbReference>
<dbReference type="EMBL" id="OCMT01000002">
    <property type="protein sequence ID" value="SOD13894.1"/>
    <property type="molecule type" value="Genomic_DNA"/>
</dbReference>
<evidence type="ECO:0000313" key="3">
    <source>
        <dbReference type="Proteomes" id="UP000219281"/>
    </source>
</evidence>